<proteinExistence type="predicted"/>
<protein>
    <submittedName>
        <fullName evidence="3">Hemerythrin-like domain-containing protein</fullName>
    </submittedName>
</protein>
<dbReference type="Pfam" id="PF01814">
    <property type="entry name" value="Hemerythrin"/>
    <property type="match status" value="1"/>
</dbReference>
<keyword evidence="4" id="KW-1185">Reference proteome</keyword>
<gene>
    <name evidence="3" type="ORF">SAMN05444401_2855</name>
</gene>
<dbReference type="Gene3D" id="1.20.120.520">
    <property type="entry name" value="nmb1532 protein domain like"/>
    <property type="match status" value="1"/>
</dbReference>
<name>A0A1M6IJT8_9CLOT</name>
<organism evidence="3 4">
    <name type="scientific">Clostridium amylolyticum</name>
    <dbReference type="NCBI Taxonomy" id="1121298"/>
    <lineage>
        <taxon>Bacteria</taxon>
        <taxon>Bacillati</taxon>
        <taxon>Bacillota</taxon>
        <taxon>Clostridia</taxon>
        <taxon>Eubacteriales</taxon>
        <taxon>Clostridiaceae</taxon>
        <taxon>Clostridium</taxon>
    </lineage>
</organism>
<dbReference type="InterPro" id="IPR012312">
    <property type="entry name" value="Hemerythrin-like"/>
</dbReference>
<dbReference type="EMBL" id="FQZO01000004">
    <property type="protein sequence ID" value="SHJ34706.1"/>
    <property type="molecule type" value="Genomic_DNA"/>
</dbReference>
<dbReference type="STRING" id="1121298.SAMN05444401_2855"/>
<evidence type="ECO:0000313" key="3">
    <source>
        <dbReference type="EMBL" id="SHJ34706.1"/>
    </source>
</evidence>
<dbReference type="PANTHER" id="PTHR39966">
    <property type="entry name" value="BLL2471 PROTEIN-RELATED"/>
    <property type="match status" value="1"/>
</dbReference>
<dbReference type="RefSeq" id="WP_073007950.1">
    <property type="nucleotide sequence ID" value="NZ_FQZO01000004.1"/>
</dbReference>
<sequence>MKAIQTMVEEHNNIKKMLIIVRKYCYKILKNEKLDYEDFYKIIDFIRNYADKHHHGKEEKMLFNKMVQELGAPAEKLVKYGMLVEHDLGRLYIKELEEAIVKVLKGDEEAKLDVIANAISYTHLLQRHIDKEDTVVYKFAENNLSDSSKEKLEEECQAFEAQGEKEEIQRKYINVIDELNTKLNM</sequence>
<dbReference type="PANTHER" id="PTHR39966:SF1">
    <property type="entry name" value="HEMERYTHRIN-LIKE DOMAIN-CONTAINING PROTEIN"/>
    <property type="match status" value="1"/>
</dbReference>
<dbReference type="AlphaFoldDB" id="A0A1M6IJT8"/>
<dbReference type="Proteomes" id="UP000184080">
    <property type="component" value="Unassembled WGS sequence"/>
</dbReference>
<accession>A0A1M6IJT8</accession>
<evidence type="ECO:0000259" key="2">
    <source>
        <dbReference type="Pfam" id="PF01814"/>
    </source>
</evidence>
<dbReference type="GO" id="GO:0005886">
    <property type="term" value="C:plasma membrane"/>
    <property type="evidence" value="ECO:0007669"/>
    <property type="project" value="TreeGrafter"/>
</dbReference>
<dbReference type="OrthoDB" id="9785474at2"/>
<feature type="coiled-coil region" evidence="1">
    <location>
        <begin position="142"/>
        <end position="169"/>
    </location>
</feature>
<keyword evidence="1" id="KW-0175">Coiled coil</keyword>
<reference evidence="3 4" key="1">
    <citation type="submission" date="2016-11" db="EMBL/GenBank/DDBJ databases">
        <authorList>
            <person name="Jaros S."/>
            <person name="Januszkiewicz K."/>
            <person name="Wedrychowicz H."/>
        </authorList>
    </citation>
    <scope>NUCLEOTIDE SEQUENCE [LARGE SCALE GENOMIC DNA]</scope>
    <source>
        <strain evidence="3 4">DSM 21864</strain>
    </source>
</reference>
<feature type="domain" description="Hemerythrin-like" evidence="2">
    <location>
        <begin position="3"/>
        <end position="139"/>
    </location>
</feature>
<evidence type="ECO:0000256" key="1">
    <source>
        <dbReference type="SAM" id="Coils"/>
    </source>
</evidence>
<evidence type="ECO:0000313" key="4">
    <source>
        <dbReference type="Proteomes" id="UP000184080"/>
    </source>
</evidence>